<gene>
    <name evidence="1" type="ORF">CYMTET_6671</name>
</gene>
<proteinExistence type="predicted"/>
<keyword evidence="2" id="KW-1185">Reference proteome</keyword>
<comment type="caution">
    <text evidence="1">The sequence shown here is derived from an EMBL/GenBank/DDBJ whole genome shotgun (WGS) entry which is preliminary data.</text>
</comment>
<accession>A0AAE0LHU7</accession>
<name>A0AAE0LHU7_9CHLO</name>
<evidence type="ECO:0000313" key="2">
    <source>
        <dbReference type="Proteomes" id="UP001190700"/>
    </source>
</evidence>
<dbReference type="EMBL" id="LGRX02001658">
    <property type="protein sequence ID" value="KAK3285737.1"/>
    <property type="molecule type" value="Genomic_DNA"/>
</dbReference>
<dbReference type="AlphaFoldDB" id="A0AAE0LHU7"/>
<organism evidence="1 2">
    <name type="scientific">Cymbomonas tetramitiformis</name>
    <dbReference type="NCBI Taxonomy" id="36881"/>
    <lineage>
        <taxon>Eukaryota</taxon>
        <taxon>Viridiplantae</taxon>
        <taxon>Chlorophyta</taxon>
        <taxon>Pyramimonadophyceae</taxon>
        <taxon>Pyramimonadales</taxon>
        <taxon>Pyramimonadaceae</taxon>
        <taxon>Cymbomonas</taxon>
    </lineage>
</organism>
<sequence>MLNGQRAAVDLVTIQLWTRKCYANTVKSGMANGFTAAKLTEATEEQPAIVDLTSIILDLKGYVKNLTDRMDGAKGFTPRAAKPNVTHRFAAKDIPSGGNWGHTEHNKRVAFQGQRRVHPRSARELHVRLSGRRRDIGTGIARTAGRLRTPPITSIGMLNNMTLGDYENDLYAEQFQAALESDDGERFDALCLLAGGKPEMCCDEISTCSFGLA</sequence>
<evidence type="ECO:0000313" key="1">
    <source>
        <dbReference type="EMBL" id="KAK3285737.1"/>
    </source>
</evidence>
<reference evidence="1 2" key="1">
    <citation type="journal article" date="2015" name="Genome Biol. Evol.">
        <title>Comparative Genomics of a Bacterivorous Green Alga Reveals Evolutionary Causalities and Consequences of Phago-Mixotrophic Mode of Nutrition.</title>
        <authorList>
            <person name="Burns J.A."/>
            <person name="Paasch A."/>
            <person name="Narechania A."/>
            <person name="Kim E."/>
        </authorList>
    </citation>
    <scope>NUCLEOTIDE SEQUENCE [LARGE SCALE GENOMIC DNA]</scope>
    <source>
        <strain evidence="1 2">PLY_AMNH</strain>
    </source>
</reference>
<dbReference type="Proteomes" id="UP001190700">
    <property type="component" value="Unassembled WGS sequence"/>
</dbReference>
<protein>
    <submittedName>
        <fullName evidence="1">Uncharacterized protein</fullName>
    </submittedName>
</protein>